<proteinExistence type="predicted"/>
<keyword evidence="2" id="KW-1185">Reference proteome</keyword>
<evidence type="ECO:0008006" key="3">
    <source>
        <dbReference type="Google" id="ProtNLM"/>
    </source>
</evidence>
<dbReference type="Gene3D" id="1.10.10.60">
    <property type="entry name" value="Homeodomain-like"/>
    <property type="match status" value="1"/>
</dbReference>
<dbReference type="AlphaFoldDB" id="C5RCT1"/>
<dbReference type="STRING" id="585506.HMPREF0877_1798"/>
<dbReference type="HOGENOM" id="CLU_3142188_0_0_9"/>
<dbReference type="EMBL" id="ACKU01000033">
    <property type="protein sequence ID" value="EER74000.1"/>
    <property type="molecule type" value="Genomic_DNA"/>
</dbReference>
<protein>
    <recommendedName>
        <fullName evidence="3">Transposase</fullName>
    </recommendedName>
</protein>
<accession>C5RCT1</accession>
<comment type="caution">
    <text evidence="1">The sequence shown here is derived from an EMBL/GenBank/DDBJ whole genome shotgun (WGS) entry which is preliminary data.</text>
</comment>
<dbReference type="Proteomes" id="UP000004528">
    <property type="component" value="Unassembled WGS sequence"/>
</dbReference>
<gene>
    <name evidence="1" type="ORF">HMPREF0877_1798</name>
</gene>
<reference evidence="1 2" key="1">
    <citation type="submission" date="2009-04" db="EMBL/GenBank/DDBJ databases">
        <authorList>
            <person name="Qin X."/>
            <person name="Bachman B."/>
            <person name="Battles P."/>
            <person name="Bell A."/>
            <person name="Bess C."/>
            <person name="Bickham C."/>
            <person name="Chaboub L."/>
            <person name="Chen D."/>
            <person name="Coyle M."/>
            <person name="Deiros D.R."/>
            <person name="Dinh H."/>
            <person name="Forbes L."/>
            <person name="Fowler G."/>
            <person name="Francisco L."/>
            <person name="Fu Q."/>
            <person name="Gubbala S."/>
            <person name="Hale W."/>
            <person name="Han Y."/>
            <person name="Hemphill L."/>
            <person name="Highlander S.K."/>
            <person name="Hirani K."/>
            <person name="Hogues M."/>
            <person name="Jackson L."/>
            <person name="Jakkamsetti A."/>
            <person name="Javaid M."/>
            <person name="Jiang H."/>
            <person name="Korchina V."/>
            <person name="Kovar C."/>
            <person name="Lara F."/>
            <person name="Lee S."/>
            <person name="Mata R."/>
            <person name="Mathew T."/>
            <person name="Moen C."/>
            <person name="Morales K."/>
            <person name="Munidasa M."/>
            <person name="Nazareth L."/>
            <person name="Ngo R."/>
            <person name="Nguyen L."/>
            <person name="Okwuonu G."/>
            <person name="Ongeri F."/>
            <person name="Patil S."/>
            <person name="Petrosino J."/>
            <person name="Pham C."/>
            <person name="Pham P."/>
            <person name="Pu L.-L."/>
            <person name="Puazo M."/>
            <person name="Raj R."/>
            <person name="Reid J."/>
            <person name="Rouhana J."/>
            <person name="Saada N."/>
            <person name="Shang Y."/>
            <person name="Simmons D."/>
            <person name="Thornton R."/>
            <person name="Warren J."/>
            <person name="Weissenberger G."/>
            <person name="Zhang J."/>
            <person name="Zhang L."/>
            <person name="Zhou C."/>
            <person name="Zhu D."/>
            <person name="Muzny D."/>
            <person name="Worley K."/>
            <person name="Gibbs R."/>
        </authorList>
    </citation>
    <scope>NUCLEOTIDE SEQUENCE [LARGE SCALE GENOMIC DNA]</scope>
    <source>
        <strain evidence="1 2">ATCC 33313</strain>
    </source>
</reference>
<organism evidence="1 2">
    <name type="scientific">Weissella paramesenteroides ATCC 33313</name>
    <dbReference type="NCBI Taxonomy" id="585506"/>
    <lineage>
        <taxon>Bacteria</taxon>
        <taxon>Bacillati</taxon>
        <taxon>Bacillota</taxon>
        <taxon>Bacilli</taxon>
        <taxon>Lactobacillales</taxon>
        <taxon>Lactobacillaceae</taxon>
        <taxon>Weissella</taxon>
    </lineage>
</organism>
<evidence type="ECO:0000313" key="1">
    <source>
        <dbReference type="EMBL" id="EER74000.1"/>
    </source>
</evidence>
<evidence type="ECO:0000313" key="2">
    <source>
        <dbReference type="Proteomes" id="UP000004528"/>
    </source>
</evidence>
<sequence>MISEQERTEYKRRRAVYRNIVHELEKEAAISKIVKEYGVICQTGYRIKN</sequence>
<name>C5RCT1_WEIPA</name>